<name>E4ZTA9_LEPMJ</name>
<reference evidence="2" key="1">
    <citation type="journal article" date="2011" name="Nat. Commun.">
        <title>Effector diversification within compartments of the Leptosphaeria maculans genome affected by Repeat-Induced Point mutations.</title>
        <authorList>
            <person name="Rouxel T."/>
            <person name="Grandaubert J."/>
            <person name="Hane J.K."/>
            <person name="Hoede C."/>
            <person name="van de Wouw A.P."/>
            <person name="Couloux A."/>
            <person name="Dominguez V."/>
            <person name="Anthouard V."/>
            <person name="Bally P."/>
            <person name="Bourras S."/>
            <person name="Cozijnsen A.J."/>
            <person name="Ciuffetti L.M."/>
            <person name="Degrave A."/>
            <person name="Dilmaghani A."/>
            <person name="Duret L."/>
            <person name="Fudal I."/>
            <person name="Goodwin S.B."/>
            <person name="Gout L."/>
            <person name="Glaser N."/>
            <person name="Linglin J."/>
            <person name="Kema G.H.J."/>
            <person name="Lapalu N."/>
            <person name="Lawrence C.B."/>
            <person name="May K."/>
            <person name="Meyer M."/>
            <person name="Ollivier B."/>
            <person name="Poulain J."/>
            <person name="Schoch C.L."/>
            <person name="Simon A."/>
            <person name="Spatafora J.W."/>
            <person name="Stachowiak A."/>
            <person name="Turgeon B.G."/>
            <person name="Tyler B.M."/>
            <person name="Vincent D."/>
            <person name="Weissenbach J."/>
            <person name="Amselem J."/>
            <person name="Quesneville H."/>
            <person name="Oliver R.P."/>
            <person name="Wincker P."/>
            <person name="Balesdent M.-H."/>
            <person name="Howlett B.J."/>
        </authorList>
    </citation>
    <scope>NUCLEOTIDE SEQUENCE [LARGE SCALE GENOMIC DNA]</scope>
    <source>
        <strain evidence="2">JN3 / isolate v23.1.3 / race Av1-4-5-6-7-8</strain>
    </source>
</reference>
<dbReference type="AlphaFoldDB" id="E4ZTA9"/>
<dbReference type="eggNOG" id="ENOG502SP1S">
    <property type="taxonomic scope" value="Eukaryota"/>
</dbReference>
<dbReference type="InParanoid" id="E4ZTA9"/>
<sequence length="142" mass="15844">MRKARIAAKINHTEPLRLQCLKLNGFVIDQLPFEEELSGLKLLTCGDKCFDAGLRAPKTRHAPLNRWSGAVNNAPSHCMIVWPNWQGIFDAAGHQRDESGEVVAEGVVVSTSHSRMGCRKLGFLHFQTSNLTSFNYTKIQIP</sequence>
<dbReference type="VEuPathDB" id="FungiDB:LEMA_P117680.1"/>
<gene>
    <name evidence="1" type="ORF">LEMA_P117680.1</name>
</gene>
<dbReference type="HOGENOM" id="CLU_1816154_0_0_1"/>
<dbReference type="OrthoDB" id="3790338at2759"/>
<dbReference type="Proteomes" id="UP000002668">
    <property type="component" value="Genome"/>
</dbReference>
<keyword evidence="2" id="KW-1185">Reference proteome</keyword>
<organism evidence="2">
    <name type="scientific">Leptosphaeria maculans (strain JN3 / isolate v23.1.3 / race Av1-4-5-6-7-8)</name>
    <name type="common">Blackleg fungus</name>
    <name type="synonym">Phoma lingam</name>
    <dbReference type="NCBI Taxonomy" id="985895"/>
    <lineage>
        <taxon>Eukaryota</taxon>
        <taxon>Fungi</taxon>
        <taxon>Dikarya</taxon>
        <taxon>Ascomycota</taxon>
        <taxon>Pezizomycotina</taxon>
        <taxon>Dothideomycetes</taxon>
        <taxon>Pleosporomycetidae</taxon>
        <taxon>Pleosporales</taxon>
        <taxon>Pleosporineae</taxon>
        <taxon>Leptosphaeriaceae</taxon>
        <taxon>Plenodomus</taxon>
        <taxon>Plenodomus lingam/Leptosphaeria maculans species complex</taxon>
    </lineage>
</organism>
<dbReference type="EMBL" id="FP929125">
    <property type="protein sequence ID" value="CBX94765.1"/>
    <property type="molecule type" value="Genomic_DNA"/>
</dbReference>
<protein>
    <submittedName>
        <fullName evidence="1">Predicted protein</fullName>
    </submittedName>
</protein>
<proteinExistence type="predicted"/>
<accession>E4ZTA9</accession>
<evidence type="ECO:0000313" key="2">
    <source>
        <dbReference type="Proteomes" id="UP000002668"/>
    </source>
</evidence>
<evidence type="ECO:0000313" key="1">
    <source>
        <dbReference type="EMBL" id="CBX94765.1"/>
    </source>
</evidence>